<gene>
    <name evidence="1" type="ORF">Q9295_08165</name>
</gene>
<protein>
    <submittedName>
        <fullName evidence="1">Uncharacterized protein</fullName>
    </submittedName>
</protein>
<sequence>MAATPSPAQTFLAPLARLAARSPLIEGLVFWEASGWPHDPAEELEAEEIAFYAEGLLDEGFNLDWRIMAAGDAPEKPDHIQLWVSEPGAPPPPAPPGEGWVMLDRGIWPKAPAP</sequence>
<proteinExistence type="predicted"/>
<comment type="caution">
    <text evidence="1">The sequence shown here is derived from an EMBL/GenBank/DDBJ whole genome shotgun (WGS) entry which is preliminary data.</text>
</comment>
<dbReference type="EMBL" id="JAVDBT010000006">
    <property type="protein sequence ID" value="MDQ2066344.1"/>
    <property type="molecule type" value="Genomic_DNA"/>
</dbReference>
<dbReference type="RefSeq" id="WP_306680042.1">
    <property type="nucleotide sequence ID" value="NZ_JAVDBT010000006.1"/>
</dbReference>
<organism evidence="1 2">
    <name type="scientific">Pseudogemmobacter lacusdianii</name>
    <dbReference type="NCBI Taxonomy" id="3069608"/>
    <lineage>
        <taxon>Bacteria</taxon>
        <taxon>Pseudomonadati</taxon>
        <taxon>Pseudomonadota</taxon>
        <taxon>Alphaproteobacteria</taxon>
        <taxon>Rhodobacterales</taxon>
        <taxon>Paracoccaceae</taxon>
        <taxon>Pseudogemmobacter</taxon>
    </lineage>
</organism>
<evidence type="ECO:0000313" key="2">
    <source>
        <dbReference type="Proteomes" id="UP001239680"/>
    </source>
</evidence>
<name>A0ABU0VXA9_9RHOB</name>
<reference evidence="1 2" key="1">
    <citation type="submission" date="2023-08" db="EMBL/GenBank/DDBJ databases">
        <title>Characterization of two Paracoccaceae strains isolated from Phycosphere and proposal of Xinfangfangia lacusdiani sp. nov.</title>
        <authorList>
            <person name="Deng Y."/>
            <person name="Zhang Y.Q."/>
        </authorList>
    </citation>
    <scope>NUCLEOTIDE SEQUENCE [LARGE SCALE GENOMIC DNA]</scope>
    <source>
        <strain evidence="1 2">CPCC 101601</strain>
    </source>
</reference>
<keyword evidence="2" id="KW-1185">Reference proteome</keyword>
<evidence type="ECO:0000313" key="1">
    <source>
        <dbReference type="EMBL" id="MDQ2066344.1"/>
    </source>
</evidence>
<dbReference type="Proteomes" id="UP001239680">
    <property type="component" value="Unassembled WGS sequence"/>
</dbReference>
<accession>A0ABU0VXA9</accession>